<dbReference type="Proteomes" id="UP000306808">
    <property type="component" value="Unassembled WGS sequence"/>
</dbReference>
<dbReference type="AlphaFoldDB" id="A0A4U0N865"/>
<organism evidence="1 2">
    <name type="scientific">Sphingobacterium olei</name>
    <dbReference type="NCBI Taxonomy" id="2571155"/>
    <lineage>
        <taxon>Bacteria</taxon>
        <taxon>Pseudomonadati</taxon>
        <taxon>Bacteroidota</taxon>
        <taxon>Sphingobacteriia</taxon>
        <taxon>Sphingobacteriales</taxon>
        <taxon>Sphingobacteriaceae</taxon>
        <taxon>Sphingobacterium</taxon>
    </lineage>
</organism>
<dbReference type="InterPro" id="IPR032774">
    <property type="entry name" value="WG_beta_rep"/>
</dbReference>
<comment type="caution">
    <text evidence="1">The sequence shown here is derived from an EMBL/GenBank/DDBJ whole genome shotgun (WGS) entry which is preliminary data.</text>
</comment>
<evidence type="ECO:0000313" key="2">
    <source>
        <dbReference type="Proteomes" id="UP000306808"/>
    </source>
</evidence>
<dbReference type="Pfam" id="PF14903">
    <property type="entry name" value="WG_beta_rep"/>
    <property type="match status" value="2"/>
</dbReference>
<reference evidence="1 2" key="1">
    <citation type="submission" date="2019-04" db="EMBL/GenBank/DDBJ databases">
        <title>Sphingobacterium olei sp. nov., isolated from oil-contaminated soil.</title>
        <authorList>
            <person name="Liu B."/>
        </authorList>
    </citation>
    <scope>NUCLEOTIDE SEQUENCE [LARGE SCALE GENOMIC DNA]</scope>
    <source>
        <strain evidence="1 2">HAL-9</strain>
    </source>
</reference>
<protein>
    <submittedName>
        <fullName evidence="1">WG repeat-containing protein</fullName>
    </submittedName>
</protein>
<dbReference type="PANTHER" id="PTHR37841:SF1">
    <property type="entry name" value="DUF3298 DOMAIN-CONTAINING PROTEIN"/>
    <property type="match status" value="1"/>
</dbReference>
<evidence type="ECO:0000313" key="1">
    <source>
        <dbReference type="EMBL" id="TJZ50041.1"/>
    </source>
</evidence>
<dbReference type="PANTHER" id="PTHR37841">
    <property type="entry name" value="GLR2918 PROTEIN"/>
    <property type="match status" value="1"/>
</dbReference>
<dbReference type="OrthoDB" id="697275at2"/>
<keyword evidence="2" id="KW-1185">Reference proteome</keyword>
<dbReference type="EMBL" id="SUME01000014">
    <property type="protein sequence ID" value="TJZ50041.1"/>
    <property type="molecule type" value="Genomic_DNA"/>
</dbReference>
<name>A0A4U0N865_9SPHI</name>
<proteinExistence type="predicted"/>
<accession>A0A4U0N865</accession>
<sequence>MELAIEQETLKNYFPMAEQLVSCTFIPLSNLMVIFICTKSVTMKVLLKIVGLLFLLPLMSCTQTKRQYGPDEYLYMVRTEADKFGYKDKDGNMVVPLGKYHMVFTDTIKTIGFVSGKGGSWAINKQDEKLFLTVPSPNNGPDEVNDGLVRMRTENDVIGFANMDGEIVISPRFADVHPFVNGLASFCKGCEIGRYKTVQTEQYRIDQMRAMRAHGDTILLDKNIKWGKINKLGDTIIPPVYDRIDPFIDDIALAFRDGRALYIDKTGSEVQYDSTKHPNQKPLDPDINNRLKYIDGWLSLFDGKYWQKVKEEQSRSKR</sequence>
<gene>
    <name evidence="1" type="ORF">FAZ15_21720</name>
</gene>